<evidence type="ECO:0000256" key="2">
    <source>
        <dbReference type="ARBA" id="ARBA00004370"/>
    </source>
</evidence>
<evidence type="ECO:0000256" key="10">
    <source>
        <dbReference type="SAM" id="Phobius"/>
    </source>
</evidence>
<comment type="subcellular location">
    <subcellularLocation>
        <location evidence="2">Membrane</location>
    </subcellularLocation>
</comment>
<dbReference type="InterPro" id="IPR050428">
    <property type="entry name" value="TCS_sensor_his_kinase"/>
</dbReference>
<keyword evidence="8 10" id="KW-1133">Transmembrane helix</keyword>
<dbReference type="Pfam" id="PF00672">
    <property type="entry name" value="HAMP"/>
    <property type="match status" value="1"/>
</dbReference>
<feature type="transmembrane region" description="Helical" evidence="10">
    <location>
        <begin position="164"/>
        <end position="186"/>
    </location>
</feature>
<name>A0A858RL07_9BACT</name>
<feature type="domain" description="Histidine kinase" evidence="11">
    <location>
        <begin position="252"/>
        <end position="459"/>
    </location>
</feature>
<dbReference type="SMART" id="SM00387">
    <property type="entry name" value="HATPase_c"/>
    <property type="match status" value="1"/>
</dbReference>
<gene>
    <name evidence="13" type="ORF">HHL09_20225</name>
</gene>
<dbReference type="AlphaFoldDB" id="A0A858RL07"/>
<dbReference type="PANTHER" id="PTHR45436:SF5">
    <property type="entry name" value="SENSOR HISTIDINE KINASE TRCS"/>
    <property type="match status" value="1"/>
</dbReference>
<dbReference type="EC" id="2.7.13.3" evidence="3"/>
<dbReference type="GO" id="GO:0005886">
    <property type="term" value="C:plasma membrane"/>
    <property type="evidence" value="ECO:0007669"/>
    <property type="project" value="TreeGrafter"/>
</dbReference>
<evidence type="ECO:0000256" key="6">
    <source>
        <dbReference type="ARBA" id="ARBA00022692"/>
    </source>
</evidence>
<evidence type="ECO:0000256" key="4">
    <source>
        <dbReference type="ARBA" id="ARBA00022553"/>
    </source>
</evidence>
<dbReference type="InterPro" id="IPR003660">
    <property type="entry name" value="HAMP_dom"/>
</dbReference>
<keyword evidence="5" id="KW-0808">Transferase</keyword>
<dbReference type="PANTHER" id="PTHR45436">
    <property type="entry name" value="SENSOR HISTIDINE KINASE YKOH"/>
    <property type="match status" value="1"/>
</dbReference>
<dbReference type="InterPro" id="IPR013727">
    <property type="entry name" value="2CSK_N"/>
</dbReference>
<dbReference type="Pfam" id="PF00512">
    <property type="entry name" value="HisKA"/>
    <property type="match status" value="1"/>
</dbReference>
<protein>
    <recommendedName>
        <fullName evidence="3">histidine kinase</fullName>
        <ecNumber evidence="3">2.7.13.3</ecNumber>
    </recommendedName>
</protein>
<evidence type="ECO:0000256" key="7">
    <source>
        <dbReference type="ARBA" id="ARBA00022777"/>
    </source>
</evidence>
<dbReference type="InterPro" id="IPR003594">
    <property type="entry name" value="HATPase_dom"/>
</dbReference>
<keyword evidence="7" id="KW-0418">Kinase</keyword>
<keyword evidence="9" id="KW-0902">Two-component regulatory system</keyword>
<evidence type="ECO:0000256" key="8">
    <source>
        <dbReference type="ARBA" id="ARBA00022989"/>
    </source>
</evidence>
<keyword evidence="14" id="KW-1185">Reference proteome</keyword>
<evidence type="ECO:0000259" key="12">
    <source>
        <dbReference type="PROSITE" id="PS50885"/>
    </source>
</evidence>
<dbReference type="InterPro" id="IPR003661">
    <property type="entry name" value="HisK_dim/P_dom"/>
</dbReference>
<evidence type="ECO:0000256" key="3">
    <source>
        <dbReference type="ARBA" id="ARBA00012438"/>
    </source>
</evidence>
<dbReference type="KEGG" id="luo:HHL09_20225"/>
<dbReference type="InterPro" id="IPR036890">
    <property type="entry name" value="HATPase_C_sf"/>
</dbReference>
<dbReference type="Proteomes" id="UP000501812">
    <property type="component" value="Chromosome"/>
</dbReference>
<dbReference type="Pfam" id="PF08521">
    <property type="entry name" value="2CSK_N"/>
    <property type="match status" value="1"/>
</dbReference>
<dbReference type="InterPro" id="IPR036097">
    <property type="entry name" value="HisK_dim/P_sf"/>
</dbReference>
<dbReference type="CDD" id="cd00082">
    <property type="entry name" value="HisKA"/>
    <property type="match status" value="1"/>
</dbReference>
<dbReference type="EMBL" id="CP051774">
    <property type="protein sequence ID" value="QJE98016.1"/>
    <property type="molecule type" value="Genomic_DNA"/>
</dbReference>
<evidence type="ECO:0000256" key="5">
    <source>
        <dbReference type="ARBA" id="ARBA00022679"/>
    </source>
</evidence>
<dbReference type="RefSeq" id="WP_169456442.1">
    <property type="nucleotide sequence ID" value="NZ_CP051774.1"/>
</dbReference>
<evidence type="ECO:0000259" key="11">
    <source>
        <dbReference type="PROSITE" id="PS50109"/>
    </source>
</evidence>
<dbReference type="SMART" id="SM00388">
    <property type="entry name" value="HisKA"/>
    <property type="match status" value="1"/>
</dbReference>
<evidence type="ECO:0000313" key="13">
    <source>
        <dbReference type="EMBL" id="QJE98016.1"/>
    </source>
</evidence>
<organism evidence="13 14">
    <name type="scientific">Luteolibacter luteus</name>
    <dbReference type="NCBI Taxonomy" id="2728835"/>
    <lineage>
        <taxon>Bacteria</taxon>
        <taxon>Pseudomonadati</taxon>
        <taxon>Verrucomicrobiota</taxon>
        <taxon>Verrucomicrobiia</taxon>
        <taxon>Verrucomicrobiales</taxon>
        <taxon>Verrucomicrobiaceae</taxon>
        <taxon>Luteolibacter</taxon>
    </lineage>
</organism>
<reference evidence="13 14" key="1">
    <citation type="submission" date="2020-04" db="EMBL/GenBank/DDBJ databases">
        <title>Luteolibacter sp. G-1-1-1 isolated from soil.</title>
        <authorList>
            <person name="Dahal R.H."/>
        </authorList>
    </citation>
    <scope>NUCLEOTIDE SEQUENCE [LARGE SCALE GENOMIC DNA]</scope>
    <source>
        <strain evidence="13 14">G-1-1-1</strain>
    </source>
</reference>
<accession>A0A858RL07</accession>
<dbReference type="SUPFAM" id="SSF55874">
    <property type="entry name" value="ATPase domain of HSP90 chaperone/DNA topoisomerase II/histidine kinase"/>
    <property type="match status" value="1"/>
</dbReference>
<evidence type="ECO:0000313" key="14">
    <source>
        <dbReference type="Proteomes" id="UP000501812"/>
    </source>
</evidence>
<dbReference type="PROSITE" id="PS50885">
    <property type="entry name" value="HAMP"/>
    <property type="match status" value="1"/>
</dbReference>
<evidence type="ECO:0000256" key="1">
    <source>
        <dbReference type="ARBA" id="ARBA00000085"/>
    </source>
</evidence>
<keyword evidence="4" id="KW-0597">Phosphoprotein</keyword>
<keyword evidence="10" id="KW-0472">Membrane</keyword>
<dbReference type="InterPro" id="IPR005467">
    <property type="entry name" value="His_kinase_dom"/>
</dbReference>
<proteinExistence type="predicted"/>
<evidence type="ECO:0000256" key="9">
    <source>
        <dbReference type="ARBA" id="ARBA00023012"/>
    </source>
</evidence>
<feature type="transmembrane region" description="Helical" evidence="10">
    <location>
        <begin position="6"/>
        <end position="29"/>
    </location>
</feature>
<comment type="catalytic activity">
    <reaction evidence="1">
        <text>ATP + protein L-histidine = ADP + protein N-phospho-L-histidine.</text>
        <dbReference type="EC" id="2.7.13.3"/>
    </reaction>
</comment>
<dbReference type="PROSITE" id="PS50109">
    <property type="entry name" value="HIS_KIN"/>
    <property type="match status" value="1"/>
</dbReference>
<dbReference type="GO" id="GO:0000155">
    <property type="term" value="F:phosphorelay sensor kinase activity"/>
    <property type="evidence" value="ECO:0007669"/>
    <property type="project" value="InterPro"/>
</dbReference>
<keyword evidence="6 10" id="KW-0812">Transmembrane</keyword>
<feature type="domain" description="HAMP" evidence="12">
    <location>
        <begin position="191"/>
        <end position="244"/>
    </location>
</feature>
<dbReference type="Pfam" id="PF02518">
    <property type="entry name" value="HATPase_c"/>
    <property type="match status" value="1"/>
</dbReference>
<dbReference type="Gene3D" id="1.10.287.130">
    <property type="match status" value="1"/>
</dbReference>
<dbReference type="SUPFAM" id="SSF47384">
    <property type="entry name" value="Homodimeric domain of signal transducing histidine kinase"/>
    <property type="match status" value="1"/>
</dbReference>
<sequence>MISIRWRLTILLCLAMGTLLVATGVGVFFGMRHMLREQFDATLTAKATALITASEIDDGEFEIDLTVQDFAGFGSEDGDYFEIRRMSGDVFLRSPSLISAKIEIGKEGKPPKNDEARIREAKLGDGRPARFYIQRFYPKDDKKRRYQDLFLIVASPVRGLQIQLALLATVLAVAGSAALLLMVPVIRLGMGSGLRPLDKLSSEVRQIRPENLHQRLATEKLPAELVPVAESLNAWLGRLEASFDRERRFSSHAAHELRTPLAELKSMAELGAMWPEEATPERCAEMVTVANELEALLEKLSLLARADAGRQPVEREEVNLESSIGSVISRLEARAQEKGIRFDRRISGDTISTDPVLWTTILQNLLGNAVSHAPEGSVIAIEASPQGLAVSNPAPDLDREDLERIFERFWRKDDSHSGYGHSGLGMSIVKACAGLLGAECKASLGENGVFRVELGGRAA</sequence>
<dbReference type="Gene3D" id="3.30.565.10">
    <property type="entry name" value="Histidine kinase-like ATPase, C-terminal domain"/>
    <property type="match status" value="1"/>
</dbReference>